<dbReference type="AlphaFoldDB" id="A0A2T0TQW6"/>
<dbReference type="InterPro" id="IPR029033">
    <property type="entry name" value="His_PPase_superfam"/>
</dbReference>
<dbReference type="InterPro" id="IPR013078">
    <property type="entry name" value="His_Pase_superF_clade-1"/>
</dbReference>
<dbReference type="GO" id="GO:0005737">
    <property type="term" value="C:cytoplasm"/>
    <property type="evidence" value="ECO:0007669"/>
    <property type="project" value="TreeGrafter"/>
</dbReference>
<protein>
    <recommendedName>
        <fullName evidence="1">Alpha-ribazole phosphatase</fullName>
        <ecNumber evidence="1">3.1.3.73</ecNumber>
    </recommendedName>
</protein>
<evidence type="ECO:0000256" key="1">
    <source>
        <dbReference type="NCBIfam" id="TIGR03162"/>
    </source>
</evidence>
<dbReference type="GO" id="GO:0009236">
    <property type="term" value="P:cobalamin biosynthetic process"/>
    <property type="evidence" value="ECO:0007669"/>
    <property type="project" value="UniProtKB-UniRule"/>
</dbReference>
<proteinExistence type="predicted"/>
<dbReference type="EMBL" id="PVTH01000017">
    <property type="protein sequence ID" value="PRY48047.1"/>
    <property type="molecule type" value="Genomic_DNA"/>
</dbReference>
<dbReference type="GO" id="GO:0043755">
    <property type="term" value="F:alpha-ribazole phosphatase activity"/>
    <property type="evidence" value="ECO:0007669"/>
    <property type="project" value="UniProtKB-UniRule"/>
</dbReference>
<dbReference type="CDD" id="cd07067">
    <property type="entry name" value="HP_PGM_like"/>
    <property type="match status" value="1"/>
</dbReference>
<keyword evidence="3" id="KW-1185">Reference proteome</keyword>
<dbReference type="SUPFAM" id="SSF53254">
    <property type="entry name" value="Phosphoglycerate mutase-like"/>
    <property type="match status" value="1"/>
</dbReference>
<reference evidence="2 3" key="1">
    <citation type="submission" date="2018-03" db="EMBL/GenBank/DDBJ databases">
        <title>Genomic Encyclopedia of Type Strains, Phase III (KMG-III): the genomes of soil and plant-associated and newly described type strains.</title>
        <authorList>
            <person name="Whitman W."/>
        </authorList>
    </citation>
    <scope>NUCLEOTIDE SEQUENCE [LARGE SCALE GENOMIC DNA]</scope>
    <source>
        <strain evidence="2 3">CGMCC 1.9313</strain>
    </source>
</reference>
<dbReference type="PANTHER" id="PTHR48100">
    <property type="entry name" value="BROAD-SPECIFICITY PHOSPHATASE YOR283W-RELATED"/>
    <property type="match status" value="1"/>
</dbReference>
<dbReference type="OrthoDB" id="9782128at2"/>
<gene>
    <name evidence="2" type="ORF">B0I27_11735</name>
</gene>
<dbReference type="NCBIfam" id="TIGR03162">
    <property type="entry name" value="ribazole_cobC"/>
    <property type="match status" value="1"/>
</dbReference>
<dbReference type="RefSeq" id="WP_106295694.1">
    <property type="nucleotide sequence ID" value="NZ_PVTH01000017.1"/>
</dbReference>
<name>A0A2T0TQW6_9SPHI</name>
<dbReference type="Gene3D" id="3.40.50.1240">
    <property type="entry name" value="Phosphoglycerate mutase-like"/>
    <property type="match status" value="1"/>
</dbReference>
<dbReference type="InterPro" id="IPR050275">
    <property type="entry name" value="PGM_Phosphatase"/>
</dbReference>
<dbReference type="SMART" id="SM00855">
    <property type="entry name" value="PGAM"/>
    <property type="match status" value="1"/>
</dbReference>
<dbReference type="Proteomes" id="UP000238034">
    <property type="component" value="Unassembled WGS sequence"/>
</dbReference>
<accession>A0A2T0TQW6</accession>
<evidence type="ECO:0000313" key="2">
    <source>
        <dbReference type="EMBL" id="PRY48047.1"/>
    </source>
</evidence>
<evidence type="ECO:0000313" key="3">
    <source>
        <dbReference type="Proteomes" id="UP000238034"/>
    </source>
</evidence>
<organism evidence="2 3">
    <name type="scientific">Arcticibacter pallidicorallinus</name>
    <dbReference type="NCBI Taxonomy" id="1259464"/>
    <lineage>
        <taxon>Bacteria</taxon>
        <taxon>Pseudomonadati</taxon>
        <taxon>Bacteroidota</taxon>
        <taxon>Sphingobacteriia</taxon>
        <taxon>Sphingobacteriales</taxon>
        <taxon>Sphingobacteriaceae</taxon>
        <taxon>Arcticibacter</taxon>
    </lineage>
</organism>
<comment type="caution">
    <text evidence="2">The sequence shown here is derived from an EMBL/GenBank/DDBJ whole genome shotgun (WGS) entry which is preliminary data.</text>
</comment>
<dbReference type="Pfam" id="PF00300">
    <property type="entry name" value="His_Phos_1"/>
    <property type="match status" value="1"/>
</dbReference>
<dbReference type="PANTHER" id="PTHR48100:SF59">
    <property type="entry name" value="ADENOSYLCOBALAMIN_ALPHA-RIBAZOLE PHOSPHATASE"/>
    <property type="match status" value="1"/>
</dbReference>
<dbReference type="InterPro" id="IPR017578">
    <property type="entry name" value="Ribazole_CobC"/>
</dbReference>
<sequence length="185" mass="21019">MEVYLIRHTSPAIEKGICYGQSDIFLNGDLFDEESQLVRTKVPIQFDCVYSSPLNRCLTLAQTLSPDVIQDDLLKEMHFGEWEMQPWKDIAAEPLNRWMNDFVNEPVPGGENYLALHQRSAQFLNKLLDKKVETVGIVTHAGNIRSLISLVLDLPLKNSFRLNPGYGSVTHLSIASDRQLNQIHL</sequence>
<dbReference type="EC" id="3.1.3.73" evidence="1"/>